<gene>
    <name evidence="1" type="ORF">JG687_00014868</name>
</gene>
<dbReference type="OrthoDB" id="119919at2759"/>
<dbReference type="EMBL" id="JAENGZ010001251">
    <property type="protein sequence ID" value="KAG6949434.1"/>
    <property type="molecule type" value="Genomic_DNA"/>
</dbReference>
<dbReference type="Proteomes" id="UP000688947">
    <property type="component" value="Unassembled WGS sequence"/>
</dbReference>
<organism evidence="1 2">
    <name type="scientific">Phytophthora cactorum</name>
    <dbReference type="NCBI Taxonomy" id="29920"/>
    <lineage>
        <taxon>Eukaryota</taxon>
        <taxon>Sar</taxon>
        <taxon>Stramenopiles</taxon>
        <taxon>Oomycota</taxon>
        <taxon>Peronosporomycetes</taxon>
        <taxon>Peronosporales</taxon>
        <taxon>Peronosporaceae</taxon>
        <taxon>Phytophthora</taxon>
    </lineage>
</organism>
<dbReference type="VEuPathDB" id="FungiDB:PC110_g19359"/>
<proteinExistence type="predicted"/>
<dbReference type="AlphaFoldDB" id="A0A8T1U0E4"/>
<protein>
    <submittedName>
        <fullName evidence="1">Uncharacterized protein</fullName>
    </submittedName>
</protein>
<evidence type="ECO:0000313" key="1">
    <source>
        <dbReference type="EMBL" id="KAG6949434.1"/>
    </source>
</evidence>
<comment type="caution">
    <text evidence="1">The sequence shown here is derived from an EMBL/GenBank/DDBJ whole genome shotgun (WGS) entry which is preliminary data.</text>
</comment>
<name>A0A8T1U0E4_9STRA</name>
<sequence>MFVVQFLHNLEILPLSKRFVNLWTPSGEHVNPLSTMATVATLGAAAPEAKLWEELRKRAQKVNEFWRSVSGFIESLDLVK</sequence>
<accession>A0A8T1U0E4</accession>
<reference evidence="1" key="1">
    <citation type="submission" date="2021-01" db="EMBL/GenBank/DDBJ databases">
        <title>Phytophthora aleatoria, a newly-described species from Pinus radiata is distinct from Phytophthora cactorum isolates based on comparative genomics.</title>
        <authorList>
            <person name="Mcdougal R."/>
            <person name="Panda P."/>
            <person name="Williams N."/>
            <person name="Studholme D.J."/>
        </authorList>
    </citation>
    <scope>NUCLEOTIDE SEQUENCE</scope>
    <source>
        <strain evidence="1">NZFS 3830</strain>
    </source>
</reference>
<evidence type="ECO:0000313" key="2">
    <source>
        <dbReference type="Proteomes" id="UP000688947"/>
    </source>
</evidence>